<gene>
    <name evidence="2" type="ORF">GH885_03960</name>
</gene>
<name>A0A6N7QWI3_9BACI</name>
<sequence length="340" mass="39851">MNEAIFLSLHSDFFVILTRRGDDSLILKPPQKTKSLLQLEILQDRYLEVPPDIVDAFGRELAGYLGEKSLPYYMNLTSLHSHYDLYNLRLEHNRHHFQMDGLFLFSNFLLIIEVKHLIGKIMLNDAHQLIQSKDTEEKVYDNPIMQAALQKEQLHSLLSKSGYHSIPIHTLVVFTHKKVNLSIDHPDIITSQLLPFRLKKLSKDFPNHILTMDQLLTLGKELLALHSEKNLNLLQDTHIDLRNIRRGVFCPKCKPIVMKRRHGGWVCPNCNYKNRDCHIYALIDFIYLFGEFITNRQLRWFLLIDSEYTATRILKDLGLKAEGNTKNRRYNLLPLLKFQR</sequence>
<dbReference type="PROSITE" id="PS50965">
    <property type="entry name" value="NERD"/>
    <property type="match status" value="1"/>
</dbReference>
<dbReference type="Pfam" id="PF08378">
    <property type="entry name" value="NERD"/>
    <property type="match status" value="1"/>
</dbReference>
<accession>A0A6N7QWI3</accession>
<evidence type="ECO:0000313" key="2">
    <source>
        <dbReference type="EMBL" id="MRI65502.1"/>
    </source>
</evidence>
<reference evidence="2 3" key="1">
    <citation type="submission" date="2019-10" db="EMBL/GenBank/DDBJ databases">
        <title>Gracilibacillus salitolerans sp. nov., a moderate halophile isolated from a saline soil in northwest China.</title>
        <authorList>
            <person name="Gan L."/>
        </authorList>
    </citation>
    <scope>NUCLEOTIDE SEQUENCE [LARGE SCALE GENOMIC DNA]</scope>
    <source>
        <strain evidence="2 3">TP2-8</strain>
    </source>
</reference>
<dbReference type="EMBL" id="WJEE01000005">
    <property type="protein sequence ID" value="MRI65502.1"/>
    <property type="molecule type" value="Genomic_DNA"/>
</dbReference>
<evidence type="ECO:0000259" key="1">
    <source>
        <dbReference type="PROSITE" id="PS50965"/>
    </source>
</evidence>
<comment type="caution">
    <text evidence="2">The sequence shown here is derived from an EMBL/GenBank/DDBJ whole genome shotgun (WGS) entry which is preliminary data.</text>
</comment>
<dbReference type="InterPro" id="IPR011528">
    <property type="entry name" value="NERD"/>
</dbReference>
<dbReference type="Proteomes" id="UP000435187">
    <property type="component" value="Unassembled WGS sequence"/>
</dbReference>
<keyword evidence="3" id="KW-1185">Reference proteome</keyword>
<dbReference type="AlphaFoldDB" id="A0A6N7QWI3"/>
<evidence type="ECO:0000313" key="3">
    <source>
        <dbReference type="Proteomes" id="UP000435187"/>
    </source>
</evidence>
<organism evidence="2 3">
    <name type="scientific">Gracilibacillus thailandensis</name>
    <dbReference type="NCBI Taxonomy" id="563735"/>
    <lineage>
        <taxon>Bacteria</taxon>
        <taxon>Bacillati</taxon>
        <taxon>Bacillota</taxon>
        <taxon>Bacilli</taxon>
        <taxon>Bacillales</taxon>
        <taxon>Bacillaceae</taxon>
        <taxon>Gracilibacillus</taxon>
    </lineage>
</organism>
<feature type="domain" description="NERD" evidence="1">
    <location>
        <begin position="62"/>
        <end position="177"/>
    </location>
</feature>
<proteinExistence type="predicted"/>
<protein>
    <recommendedName>
        <fullName evidence="1">NERD domain-containing protein</fullName>
    </recommendedName>
</protein>